<accession>A0ACC0L6A8</accession>
<dbReference type="Proteomes" id="UP001062846">
    <property type="component" value="Chromosome 13"/>
</dbReference>
<dbReference type="EMBL" id="CM046400">
    <property type="protein sequence ID" value="KAI8523776.1"/>
    <property type="molecule type" value="Genomic_DNA"/>
</dbReference>
<organism evidence="1 2">
    <name type="scientific">Rhododendron molle</name>
    <name type="common">Chinese azalea</name>
    <name type="synonym">Azalea mollis</name>
    <dbReference type="NCBI Taxonomy" id="49168"/>
    <lineage>
        <taxon>Eukaryota</taxon>
        <taxon>Viridiplantae</taxon>
        <taxon>Streptophyta</taxon>
        <taxon>Embryophyta</taxon>
        <taxon>Tracheophyta</taxon>
        <taxon>Spermatophyta</taxon>
        <taxon>Magnoliopsida</taxon>
        <taxon>eudicotyledons</taxon>
        <taxon>Gunneridae</taxon>
        <taxon>Pentapetalae</taxon>
        <taxon>asterids</taxon>
        <taxon>Ericales</taxon>
        <taxon>Ericaceae</taxon>
        <taxon>Ericoideae</taxon>
        <taxon>Rhodoreae</taxon>
        <taxon>Rhododendron</taxon>
    </lineage>
</organism>
<comment type="caution">
    <text evidence="1">The sequence shown here is derived from an EMBL/GenBank/DDBJ whole genome shotgun (WGS) entry which is preliminary data.</text>
</comment>
<protein>
    <submittedName>
        <fullName evidence="1">Uncharacterized protein</fullName>
    </submittedName>
</protein>
<name>A0ACC0L6A8_RHOML</name>
<keyword evidence="2" id="KW-1185">Reference proteome</keyword>
<sequence length="138" mass="15909">MTMIPKEVMIVYPGADMHTLDTHQDCQNSNPSPSENKAPRRKSTSFTINEVEALVQAVRRHGTGRWKMIKDEVFGNDSRRTRIDLRDKWKTLVKTANLPAHKRRRVPLPEELLEMVRYVDQNGMQIPPTSHACSTMIQ</sequence>
<reference evidence="1" key="1">
    <citation type="submission" date="2022-02" db="EMBL/GenBank/DDBJ databases">
        <title>Plant Genome Project.</title>
        <authorList>
            <person name="Zhang R.-G."/>
        </authorList>
    </citation>
    <scope>NUCLEOTIDE SEQUENCE</scope>
    <source>
        <strain evidence="1">AT1</strain>
    </source>
</reference>
<evidence type="ECO:0000313" key="2">
    <source>
        <dbReference type="Proteomes" id="UP001062846"/>
    </source>
</evidence>
<proteinExistence type="predicted"/>
<gene>
    <name evidence="1" type="ORF">RHMOL_Rhmol13G0098700</name>
</gene>
<evidence type="ECO:0000313" key="1">
    <source>
        <dbReference type="EMBL" id="KAI8523776.1"/>
    </source>
</evidence>